<reference evidence="1 2" key="1">
    <citation type="submission" date="2019-02" db="EMBL/GenBank/DDBJ databases">
        <title>Genomic Encyclopedia of Type Strains, Phase IV (KMG-IV): sequencing the most valuable type-strain genomes for metagenomic binning, comparative biology and taxonomic classification.</title>
        <authorList>
            <person name="Goeker M."/>
        </authorList>
    </citation>
    <scope>NUCLEOTIDE SEQUENCE [LARGE SCALE GENOMIC DNA]</scope>
    <source>
        <strain evidence="1 2">DSM 23814</strain>
    </source>
</reference>
<dbReference type="AlphaFoldDB" id="A0A4Q7VD65"/>
<dbReference type="Proteomes" id="UP000293398">
    <property type="component" value="Unassembled WGS sequence"/>
</dbReference>
<sequence>MLRYISLNAKNRLPLCCLKRNTNLSLADTSQHASGKGSITVAVDATVCLHPRKGRNRRIANRGARWVIANNEFAHTGLLMCPSA</sequence>
<accession>A0A4Q7VD65</accession>
<name>A0A4Q7VD65_9BURK</name>
<proteinExistence type="predicted"/>
<protein>
    <submittedName>
        <fullName evidence="1">Uncharacterized protein</fullName>
    </submittedName>
</protein>
<organism evidence="1 2">
    <name type="scientific">Advenella incenata</name>
    <dbReference type="NCBI Taxonomy" id="267800"/>
    <lineage>
        <taxon>Bacteria</taxon>
        <taxon>Pseudomonadati</taxon>
        <taxon>Pseudomonadota</taxon>
        <taxon>Betaproteobacteria</taxon>
        <taxon>Burkholderiales</taxon>
        <taxon>Alcaligenaceae</taxon>
    </lineage>
</organism>
<evidence type="ECO:0000313" key="2">
    <source>
        <dbReference type="Proteomes" id="UP000293398"/>
    </source>
</evidence>
<dbReference type="EMBL" id="SHKO01000003">
    <property type="protein sequence ID" value="RZT92708.1"/>
    <property type="molecule type" value="Genomic_DNA"/>
</dbReference>
<comment type="caution">
    <text evidence="1">The sequence shown here is derived from an EMBL/GenBank/DDBJ whole genome shotgun (WGS) entry which is preliminary data.</text>
</comment>
<gene>
    <name evidence="1" type="ORF">EV681_3465</name>
</gene>
<keyword evidence="2" id="KW-1185">Reference proteome</keyword>
<evidence type="ECO:0000313" key="1">
    <source>
        <dbReference type="EMBL" id="RZT92708.1"/>
    </source>
</evidence>